<dbReference type="InterPro" id="IPR003689">
    <property type="entry name" value="ZIP"/>
</dbReference>
<dbReference type="GO" id="GO:0140410">
    <property type="term" value="F:monoatomic cation:bicarbonate symporter activity"/>
    <property type="evidence" value="ECO:0007669"/>
    <property type="project" value="TreeGrafter"/>
</dbReference>
<sequence>MTTCDSLKSATRRKVGRTDIYTSLFVCLILTVLRTATSSGVQGADVEETAAGTNSIIAGSHLLPDGNISSTLDNNATSSQSIYFISVLFEKYSSSKLQLSLDGFTQLLCNLGLLHINDETGQADEISSAFKFVCKNITYSAFRAQNRVKHDSRQDQERTHAQADDDGDHDHNPNPFIMTTSSQEQPANDHTRGLHCFNHLHHNGDHFLGDHVSGALSDVTTHASRRKRTANIFKAVERRSLPSTTSKGQQLSSAAPWGYLNLAKCVDPQELFDIFHIPSNGTMSYSDFLNVCPALIYIIDQKTFQQEDIHDHTHSTGVPHAFQNIPGKVWGYSTLAVLIISLVGLLGVAVIPIMQKVFYNHLLQLLVALAVGALSGDALLHLLPHALAAHPDHEHTHQMSVEDESQHLQSVWKGLTALLCIFFFFLVERILTIVTEKKRRRKTMGRLKKKRCEQLCDIEKSSAVGAKLSSHDADDHLNCDQMVMVVHPNKSLKGYADATHDVLLHQCDESLSQPEGNFEDDVIDSSHASFGHSHSGHGHAHSVPGSVAAVAWMVILGDGIHNLSDGLAIGAAFASSVTGGVSTSIAVFCHELPHEIGDFAVLLRAGMSIRQAIVYNCVSSLLCIIGMVIGVAIGNIHSASIWIFAGVGGMFLYISMVDMFSVISDSKFTQPFIDSIRPVHHHSFRGVPGVGV</sequence>
<reference evidence="8 9" key="1">
    <citation type="submission" date="2018-04" db="EMBL/GenBank/DDBJ databases">
        <title>The genome of golden apple snail Pomacea canaliculata provides insight into stress tolerance and invasive adaptation.</title>
        <authorList>
            <person name="Liu C."/>
            <person name="Liu B."/>
            <person name="Ren Y."/>
            <person name="Zhang Y."/>
            <person name="Wang H."/>
            <person name="Li S."/>
            <person name="Jiang F."/>
            <person name="Yin L."/>
            <person name="Zhang G."/>
            <person name="Qian W."/>
            <person name="Fan W."/>
        </authorList>
    </citation>
    <scope>NUCLEOTIDE SEQUENCE [LARGE SCALE GENOMIC DNA]</scope>
    <source>
        <strain evidence="8">SZHN2017</strain>
        <tissue evidence="8">Muscle</tissue>
    </source>
</reference>
<feature type="region of interest" description="Disordered" evidence="6">
    <location>
        <begin position="147"/>
        <end position="194"/>
    </location>
</feature>
<feature type="transmembrane region" description="Helical" evidence="7">
    <location>
        <begin position="415"/>
        <end position="434"/>
    </location>
</feature>
<dbReference type="PANTHER" id="PTHR12191">
    <property type="entry name" value="SOLUTE CARRIER FAMILY 39"/>
    <property type="match status" value="1"/>
</dbReference>
<dbReference type="EMBL" id="PZQS01000002">
    <property type="protein sequence ID" value="PVD37392.1"/>
    <property type="molecule type" value="Genomic_DNA"/>
</dbReference>
<evidence type="ECO:0000256" key="4">
    <source>
        <dbReference type="ARBA" id="ARBA00022989"/>
    </source>
</evidence>
<feature type="compositionally biased region" description="Polar residues" evidence="6">
    <location>
        <begin position="177"/>
        <end position="186"/>
    </location>
</feature>
<comment type="caution">
    <text evidence="8">The sequence shown here is derived from an EMBL/GenBank/DDBJ whole genome shotgun (WGS) entry which is preliminary data.</text>
</comment>
<dbReference type="Pfam" id="PF02535">
    <property type="entry name" value="Zip"/>
    <property type="match status" value="1"/>
</dbReference>
<dbReference type="Proteomes" id="UP000245119">
    <property type="component" value="Linkage Group LG2"/>
</dbReference>
<evidence type="ECO:0000256" key="2">
    <source>
        <dbReference type="ARBA" id="ARBA00006939"/>
    </source>
</evidence>
<accession>A0A2T7PVE3</accession>
<evidence type="ECO:0000313" key="9">
    <source>
        <dbReference type="Proteomes" id="UP000245119"/>
    </source>
</evidence>
<proteinExistence type="inferred from homology"/>
<protein>
    <submittedName>
        <fullName evidence="8">Uncharacterized protein</fullName>
    </submittedName>
</protein>
<dbReference type="AlphaFoldDB" id="A0A2T7PVE3"/>
<name>A0A2T7PVE3_POMCA</name>
<keyword evidence="9" id="KW-1185">Reference proteome</keyword>
<evidence type="ECO:0000256" key="7">
    <source>
        <dbReference type="SAM" id="Phobius"/>
    </source>
</evidence>
<dbReference type="InterPro" id="IPR050799">
    <property type="entry name" value="ZIP_Transporter"/>
</dbReference>
<dbReference type="GO" id="GO:0005886">
    <property type="term" value="C:plasma membrane"/>
    <property type="evidence" value="ECO:0007669"/>
    <property type="project" value="TreeGrafter"/>
</dbReference>
<dbReference type="GO" id="GO:0071578">
    <property type="term" value="P:zinc ion import across plasma membrane"/>
    <property type="evidence" value="ECO:0007669"/>
    <property type="project" value="TreeGrafter"/>
</dbReference>
<keyword evidence="3 7" id="KW-0812">Transmembrane</keyword>
<feature type="transmembrane region" description="Helical" evidence="7">
    <location>
        <begin position="363"/>
        <end position="383"/>
    </location>
</feature>
<feature type="transmembrane region" description="Helical" evidence="7">
    <location>
        <begin position="613"/>
        <end position="633"/>
    </location>
</feature>
<evidence type="ECO:0000313" key="8">
    <source>
        <dbReference type="EMBL" id="PVD37392.1"/>
    </source>
</evidence>
<evidence type="ECO:0000256" key="3">
    <source>
        <dbReference type="ARBA" id="ARBA00022692"/>
    </source>
</evidence>
<feature type="transmembrane region" description="Helical" evidence="7">
    <location>
        <begin position="329"/>
        <end position="351"/>
    </location>
</feature>
<gene>
    <name evidence="8" type="ORF">C0Q70_04391</name>
</gene>
<organism evidence="8 9">
    <name type="scientific">Pomacea canaliculata</name>
    <name type="common">Golden apple snail</name>
    <dbReference type="NCBI Taxonomy" id="400727"/>
    <lineage>
        <taxon>Eukaryota</taxon>
        <taxon>Metazoa</taxon>
        <taxon>Spiralia</taxon>
        <taxon>Lophotrochozoa</taxon>
        <taxon>Mollusca</taxon>
        <taxon>Gastropoda</taxon>
        <taxon>Caenogastropoda</taxon>
        <taxon>Architaenioglossa</taxon>
        <taxon>Ampullarioidea</taxon>
        <taxon>Ampullariidae</taxon>
        <taxon>Pomacea</taxon>
    </lineage>
</organism>
<evidence type="ECO:0000256" key="1">
    <source>
        <dbReference type="ARBA" id="ARBA00004141"/>
    </source>
</evidence>
<keyword evidence="5 7" id="KW-0472">Membrane</keyword>
<keyword evidence="4 7" id="KW-1133">Transmembrane helix</keyword>
<feature type="transmembrane region" description="Helical" evidence="7">
    <location>
        <begin position="639"/>
        <end position="663"/>
    </location>
</feature>
<evidence type="ECO:0000256" key="6">
    <source>
        <dbReference type="SAM" id="MobiDB-lite"/>
    </source>
</evidence>
<evidence type="ECO:0000256" key="5">
    <source>
        <dbReference type="ARBA" id="ARBA00023136"/>
    </source>
</evidence>
<dbReference type="GO" id="GO:0030003">
    <property type="term" value="P:intracellular monoatomic cation homeostasis"/>
    <property type="evidence" value="ECO:0007669"/>
    <property type="project" value="TreeGrafter"/>
</dbReference>
<comment type="similarity">
    <text evidence="2">Belongs to the ZIP transporter (TC 2.A.5) family.</text>
</comment>
<comment type="subcellular location">
    <subcellularLocation>
        <location evidence="1">Membrane</location>
        <topology evidence="1">Multi-pass membrane protein</topology>
    </subcellularLocation>
</comment>
<dbReference type="PANTHER" id="PTHR12191:SF37">
    <property type="entry name" value="ZINC TRANSPORTER FOI"/>
    <property type="match status" value="1"/>
</dbReference>
<dbReference type="OrthoDB" id="200954at2759"/>
<feature type="compositionally biased region" description="Basic and acidic residues" evidence="6">
    <location>
        <begin position="148"/>
        <end position="172"/>
    </location>
</feature>
<dbReference type="GO" id="GO:0005385">
    <property type="term" value="F:zinc ion transmembrane transporter activity"/>
    <property type="evidence" value="ECO:0007669"/>
    <property type="project" value="TreeGrafter"/>
</dbReference>